<sequence>MLMLIFLLVVVIVLVVRKFYLKKLKSGRNVCVLVLGDIGRSPRMQYHAISLAREGFIVDLIGYPGSPPMKEILENMHVQIHYLRPPPELQNKLPRLLCYIVKVIWQTADLLWSLFNKHISDSLIMQNPPAIPTIPVCWFYCILIEARFIIDWHNYAHSLMALSLGKNHFLVRLAKSIETTFGYRANNNLCVTQAMKEDLEKKWFIHTSWTEDEDFSILLNALQEYEDTCESNESNLPDLICVITGKGPLKDFYMAIINLKKWKHVEIKMPWLENEDYQKILATADLGICLHTSSSGLDLPMKIVDMFGCCLPVCAFNFNCLSELVRHNENSLVFADEKELAEQLKMWFQDFPDNKTQQQLREKFQGNMFTSQQNHNDWHSNWTFNVLPCL</sequence>
<dbReference type="GO" id="GO:0000030">
    <property type="term" value="F:mannosyltransferase activity"/>
    <property type="evidence" value="ECO:0007669"/>
    <property type="project" value="InterPro"/>
</dbReference>
<keyword evidence="9" id="KW-1185">Reference proteome</keyword>
<accession>A0A6I9W5Q9</accession>
<evidence type="ECO:0000256" key="6">
    <source>
        <dbReference type="ARBA" id="ARBA00022824"/>
    </source>
</evidence>
<keyword evidence="4" id="KW-0808">Transferase</keyword>
<comment type="subcellular location">
    <subcellularLocation>
        <location evidence="1">Endoplasmic reticulum membrane</location>
        <topology evidence="1">Single-pass membrane protein</topology>
    </subcellularLocation>
</comment>
<dbReference type="GeneID" id="105426120"/>
<keyword evidence="5" id="KW-0812">Transmembrane</keyword>
<name>A0A6I9W5Q9_9HYME</name>
<keyword evidence="8" id="KW-0472">Membrane</keyword>
<proteinExistence type="predicted"/>
<dbReference type="GO" id="GO:0005789">
    <property type="term" value="C:endoplasmic reticulum membrane"/>
    <property type="evidence" value="ECO:0007669"/>
    <property type="project" value="UniProtKB-SubCell"/>
</dbReference>
<evidence type="ECO:0000256" key="8">
    <source>
        <dbReference type="ARBA" id="ARBA00023136"/>
    </source>
</evidence>
<dbReference type="CTD" id="56052"/>
<gene>
    <name evidence="10" type="primary">LOC105426120</name>
</gene>
<dbReference type="RefSeq" id="XP_011635506.1">
    <property type="nucleotide sequence ID" value="XM_011637204.2"/>
</dbReference>
<dbReference type="PANTHER" id="PTHR13036:SF0">
    <property type="entry name" value="CHITOBIOSYLDIPHOSPHODOLICHOL BETA-MANNOSYLTRANSFERASE"/>
    <property type="match status" value="1"/>
</dbReference>
<dbReference type="InterPro" id="IPR026051">
    <property type="entry name" value="ALG1-like"/>
</dbReference>
<dbReference type="Gene3D" id="3.40.50.2000">
    <property type="entry name" value="Glycogen Phosphorylase B"/>
    <property type="match status" value="1"/>
</dbReference>
<evidence type="ECO:0000256" key="3">
    <source>
        <dbReference type="ARBA" id="ARBA00022676"/>
    </source>
</evidence>
<keyword evidence="3" id="KW-0328">Glycosyltransferase</keyword>
<comment type="pathway">
    <text evidence="2">Protein modification; protein glycosylation.</text>
</comment>
<dbReference type="PANTHER" id="PTHR13036">
    <property type="entry name" value="BETA1,4 MANNOSYLTRANSFERASE"/>
    <property type="match status" value="1"/>
</dbReference>
<dbReference type="SUPFAM" id="SSF53756">
    <property type="entry name" value="UDP-Glycosyltransferase/glycogen phosphorylase"/>
    <property type="match status" value="1"/>
</dbReference>
<dbReference type="AlphaFoldDB" id="A0A6I9W5Q9"/>
<reference evidence="10" key="1">
    <citation type="submission" date="2025-08" db="UniProtKB">
        <authorList>
            <consortium name="RefSeq"/>
        </authorList>
    </citation>
    <scope>IDENTIFICATION</scope>
</reference>
<evidence type="ECO:0000256" key="2">
    <source>
        <dbReference type="ARBA" id="ARBA00004922"/>
    </source>
</evidence>
<dbReference type="Proteomes" id="UP000504615">
    <property type="component" value="Unplaced"/>
</dbReference>
<evidence type="ECO:0000313" key="9">
    <source>
        <dbReference type="Proteomes" id="UP000504615"/>
    </source>
</evidence>
<evidence type="ECO:0000256" key="7">
    <source>
        <dbReference type="ARBA" id="ARBA00022989"/>
    </source>
</evidence>
<organism evidence="9 10">
    <name type="scientific">Pogonomyrmex barbatus</name>
    <name type="common">red harvester ant</name>
    <dbReference type="NCBI Taxonomy" id="144034"/>
    <lineage>
        <taxon>Eukaryota</taxon>
        <taxon>Metazoa</taxon>
        <taxon>Ecdysozoa</taxon>
        <taxon>Arthropoda</taxon>
        <taxon>Hexapoda</taxon>
        <taxon>Insecta</taxon>
        <taxon>Pterygota</taxon>
        <taxon>Neoptera</taxon>
        <taxon>Endopterygota</taxon>
        <taxon>Hymenoptera</taxon>
        <taxon>Apocrita</taxon>
        <taxon>Aculeata</taxon>
        <taxon>Formicoidea</taxon>
        <taxon>Formicidae</taxon>
        <taxon>Myrmicinae</taxon>
        <taxon>Pogonomyrmex</taxon>
    </lineage>
</organism>
<evidence type="ECO:0000313" key="10">
    <source>
        <dbReference type="RefSeq" id="XP_011635506.1"/>
    </source>
</evidence>
<dbReference type="OrthoDB" id="614844at2759"/>
<evidence type="ECO:0000256" key="4">
    <source>
        <dbReference type="ARBA" id="ARBA00022679"/>
    </source>
</evidence>
<evidence type="ECO:0000256" key="1">
    <source>
        <dbReference type="ARBA" id="ARBA00004389"/>
    </source>
</evidence>
<dbReference type="Pfam" id="PF13692">
    <property type="entry name" value="Glyco_trans_1_4"/>
    <property type="match status" value="1"/>
</dbReference>
<evidence type="ECO:0000256" key="5">
    <source>
        <dbReference type="ARBA" id="ARBA00022692"/>
    </source>
</evidence>
<keyword evidence="7" id="KW-1133">Transmembrane helix</keyword>
<protein>
    <submittedName>
        <fullName evidence="10">Chitobiosyldiphosphodolichol beta-mannosyltransferase isoform X2</fullName>
    </submittedName>
</protein>
<keyword evidence="6" id="KW-0256">Endoplasmic reticulum</keyword>